<protein>
    <recommendedName>
        <fullName evidence="4">Glutamate--cysteine ligase</fullName>
    </recommendedName>
</protein>
<reference evidence="2 3" key="1">
    <citation type="submission" date="2020-08" db="EMBL/GenBank/DDBJ databases">
        <title>Sequencing the genomes of 1000 actinobacteria strains.</title>
        <authorList>
            <person name="Klenk H.-P."/>
        </authorList>
    </citation>
    <scope>NUCLEOTIDE SEQUENCE [LARGE SCALE GENOMIC DNA]</scope>
    <source>
        <strain evidence="2 3">DSM 105369</strain>
    </source>
</reference>
<dbReference type="AlphaFoldDB" id="A0A839N7W9"/>
<keyword evidence="3" id="KW-1185">Reference proteome</keyword>
<evidence type="ECO:0008006" key="4">
    <source>
        <dbReference type="Google" id="ProtNLM"/>
    </source>
</evidence>
<comment type="caution">
    <text evidence="2">The sequence shown here is derived from an EMBL/GenBank/DDBJ whole genome shotgun (WGS) entry which is preliminary data.</text>
</comment>
<dbReference type="Pfam" id="PF04107">
    <property type="entry name" value="GCS2"/>
    <property type="match status" value="1"/>
</dbReference>
<dbReference type="PANTHER" id="PTHR36510">
    <property type="entry name" value="GLUTAMATE--CYSTEINE LIGASE 2-RELATED"/>
    <property type="match status" value="1"/>
</dbReference>
<dbReference type="InterPro" id="IPR016602">
    <property type="entry name" value="UCP012666"/>
</dbReference>
<comment type="catalytic activity">
    <reaction evidence="1">
        <text>L-cysteine + L-glutamate + ATP = gamma-L-glutamyl-L-cysteine + ADP + phosphate + H(+)</text>
        <dbReference type="Rhea" id="RHEA:13285"/>
        <dbReference type="ChEBI" id="CHEBI:15378"/>
        <dbReference type="ChEBI" id="CHEBI:29985"/>
        <dbReference type="ChEBI" id="CHEBI:30616"/>
        <dbReference type="ChEBI" id="CHEBI:35235"/>
        <dbReference type="ChEBI" id="CHEBI:43474"/>
        <dbReference type="ChEBI" id="CHEBI:58173"/>
        <dbReference type="ChEBI" id="CHEBI:456216"/>
        <dbReference type="EC" id="6.3.2.2"/>
    </reaction>
</comment>
<dbReference type="InterPro" id="IPR014746">
    <property type="entry name" value="Gln_synth/guanido_kin_cat_dom"/>
</dbReference>
<proteinExistence type="predicted"/>
<evidence type="ECO:0000313" key="3">
    <source>
        <dbReference type="Proteomes" id="UP000559182"/>
    </source>
</evidence>
<dbReference type="InterPro" id="IPR006336">
    <property type="entry name" value="GCS2"/>
</dbReference>
<dbReference type="Gene3D" id="3.30.590.20">
    <property type="match status" value="1"/>
</dbReference>
<dbReference type="RefSeq" id="WP_183319948.1">
    <property type="nucleotide sequence ID" value="NZ_JACHVQ010000001.1"/>
</dbReference>
<dbReference type="PIRSF" id="PIRSF012666">
    <property type="entry name" value="UCP012666"/>
    <property type="match status" value="1"/>
</dbReference>
<dbReference type="GO" id="GO:0016879">
    <property type="term" value="F:ligase activity, forming carbon-nitrogen bonds"/>
    <property type="evidence" value="ECO:0007669"/>
    <property type="project" value="TreeGrafter"/>
</dbReference>
<evidence type="ECO:0000256" key="1">
    <source>
        <dbReference type="ARBA" id="ARBA00048819"/>
    </source>
</evidence>
<dbReference type="PANTHER" id="PTHR36510:SF3">
    <property type="entry name" value="CONSERVED PROTEIN"/>
    <property type="match status" value="1"/>
</dbReference>
<sequence>MGKDVAATSYTREQRQRYREKVHQDLDVFERMLTTHSFDFERQLTGMEIELNLVGDDLQPTMSNASVLESIADEDYQTELGQYNIELNVSPRPMPGHSALKLEEDLRDSLNRAEKKANEAGAQIAMIGILPTLMPEHFTTEWMSANARYAALNEAIFSARGEDIFIDIEGPGGERLAMYADSIAPESACTSVQLHLQVQPHRFADFWNAAQAISGIQMAIGANSPYFFGKELWHESRVPLFEQATDTRAIELKNQGVRPRVWFGERWITSIFDLFEENVRYFPALLPESTDEDPVAVFEAGDAPHLDELRLHNGTVYRWNRPIYDIVDGKPHLRVENRVLPAGPTIIDCMANSAFYYGVARMLADSDRPVWTRMSFDAAADNFSECCRRGIEAKVYWPGFGEVRADELTLRHLLPLANEGLAEWGVAQDVRDRYLGVIEDRCRTGQNGASWQIDCVRSLEAQGKDRASALNGMLRRYLELMHAGDPVHTWEVPS</sequence>
<dbReference type="InterPro" id="IPR050141">
    <property type="entry name" value="GCL_type2/YbdK_subfam"/>
</dbReference>
<name>A0A839N7W9_9MICO</name>
<dbReference type="Proteomes" id="UP000559182">
    <property type="component" value="Unassembled WGS sequence"/>
</dbReference>
<dbReference type="EMBL" id="JACHVQ010000001">
    <property type="protein sequence ID" value="MBB2891716.1"/>
    <property type="molecule type" value="Genomic_DNA"/>
</dbReference>
<gene>
    <name evidence="2" type="ORF">FHU39_001700</name>
</gene>
<dbReference type="SUPFAM" id="SSF55931">
    <property type="entry name" value="Glutamine synthetase/guanido kinase"/>
    <property type="match status" value="1"/>
</dbReference>
<accession>A0A839N7W9</accession>
<evidence type="ECO:0000313" key="2">
    <source>
        <dbReference type="EMBL" id="MBB2891716.1"/>
    </source>
</evidence>
<organism evidence="2 3">
    <name type="scientific">Flexivirga oryzae</name>
    <dbReference type="NCBI Taxonomy" id="1794944"/>
    <lineage>
        <taxon>Bacteria</taxon>
        <taxon>Bacillati</taxon>
        <taxon>Actinomycetota</taxon>
        <taxon>Actinomycetes</taxon>
        <taxon>Micrococcales</taxon>
        <taxon>Dermacoccaceae</taxon>
        <taxon>Flexivirga</taxon>
    </lineage>
</organism>